<dbReference type="GO" id="GO:0003700">
    <property type="term" value="F:DNA-binding transcription factor activity"/>
    <property type="evidence" value="ECO:0007669"/>
    <property type="project" value="InterPro"/>
</dbReference>
<reference evidence="5 6" key="1">
    <citation type="submission" date="2019-03" db="EMBL/GenBank/DDBJ databases">
        <title>Genomic Encyclopedia of Type Strains, Phase IV (KMG-IV): sequencing the most valuable type-strain genomes for metagenomic binning, comparative biology and taxonomic classification.</title>
        <authorList>
            <person name="Goeker M."/>
        </authorList>
    </citation>
    <scope>NUCLEOTIDE SEQUENCE [LARGE SCALE GENOMIC DNA]</scope>
    <source>
        <strain evidence="5 6">DSM 46770</strain>
    </source>
</reference>
<keyword evidence="6" id="KW-1185">Reference proteome</keyword>
<dbReference type="InterPro" id="IPR036388">
    <property type="entry name" value="WH-like_DNA-bd_sf"/>
</dbReference>
<dbReference type="PRINTS" id="PR00598">
    <property type="entry name" value="HTHMARR"/>
</dbReference>
<evidence type="ECO:0000256" key="1">
    <source>
        <dbReference type="ARBA" id="ARBA00023015"/>
    </source>
</evidence>
<dbReference type="PANTHER" id="PTHR33164:SF104">
    <property type="entry name" value="TRANSCRIPTIONAL REGULATORY PROTEIN"/>
    <property type="match status" value="1"/>
</dbReference>
<dbReference type="Gene3D" id="1.10.10.10">
    <property type="entry name" value="Winged helix-like DNA-binding domain superfamily/Winged helix DNA-binding domain"/>
    <property type="match status" value="1"/>
</dbReference>
<dbReference type="GO" id="GO:0006950">
    <property type="term" value="P:response to stress"/>
    <property type="evidence" value="ECO:0007669"/>
    <property type="project" value="TreeGrafter"/>
</dbReference>
<dbReference type="OrthoDB" id="5432081at2"/>
<dbReference type="InterPro" id="IPR036390">
    <property type="entry name" value="WH_DNA-bd_sf"/>
</dbReference>
<evidence type="ECO:0000256" key="2">
    <source>
        <dbReference type="ARBA" id="ARBA00023125"/>
    </source>
</evidence>
<keyword evidence="3" id="KW-0804">Transcription</keyword>
<sequence length="158" mass="17591">MVRNRLAEQAWESLARTQVALMRRFQEDFRAAGVPMRVYDVLCTLSRHPGGRIRLRDLNEHILLTQPSVSRLVERMEADGLVSRGGAPEDRRGTVVTITGEGRELLRVLGRDHAAAIADHVGTALTPDELRTLRALADKLRAAQRAARHAARFADGPR</sequence>
<evidence type="ECO:0000256" key="3">
    <source>
        <dbReference type="ARBA" id="ARBA00023163"/>
    </source>
</evidence>
<evidence type="ECO:0000313" key="5">
    <source>
        <dbReference type="EMBL" id="TDQ50737.1"/>
    </source>
</evidence>
<dbReference type="Pfam" id="PF12802">
    <property type="entry name" value="MarR_2"/>
    <property type="match status" value="1"/>
</dbReference>
<keyword evidence="1" id="KW-0805">Transcription regulation</keyword>
<dbReference type="AlphaFoldDB" id="A0A4V3D883"/>
<dbReference type="InterPro" id="IPR023187">
    <property type="entry name" value="Tscrpt_reg_MarR-type_CS"/>
</dbReference>
<dbReference type="EMBL" id="SNYN01000012">
    <property type="protein sequence ID" value="TDQ50737.1"/>
    <property type="molecule type" value="Genomic_DNA"/>
</dbReference>
<dbReference type="GO" id="GO:0003677">
    <property type="term" value="F:DNA binding"/>
    <property type="evidence" value="ECO:0007669"/>
    <property type="project" value="UniProtKB-KW"/>
</dbReference>
<dbReference type="Proteomes" id="UP000295281">
    <property type="component" value="Unassembled WGS sequence"/>
</dbReference>
<name>A0A4V3D883_9ACTN</name>
<accession>A0A4V3D883</accession>
<evidence type="ECO:0000259" key="4">
    <source>
        <dbReference type="PROSITE" id="PS50995"/>
    </source>
</evidence>
<dbReference type="RefSeq" id="WP_133742220.1">
    <property type="nucleotide sequence ID" value="NZ_SNYN01000012.1"/>
</dbReference>
<feature type="domain" description="HTH marR-type" evidence="4">
    <location>
        <begin position="7"/>
        <end position="142"/>
    </location>
</feature>
<dbReference type="SMART" id="SM00347">
    <property type="entry name" value="HTH_MARR"/>
    <property type="match status" value="1"/>
</dbReference>
<proteinExistence type="predicted"/>
<protein>
    <submittedName>
        <fullName evidence="5">MarR family transcriptional regulator</fullName>
    </submittedName>
</protein>
<evidence type="ECO:0000313" key="6">
    <source>
        <dbReference type="Proteomes" id="UP000295281"/>
    </source>
</evidence>
<dbReference type="PROSITE" id="PS50995">
    <property type="entry name" value="HTH_MARR_2"/>
    <property type="match status" value="1"/>
</dbReference>
<organism evidence="5 6">
    <name type="scientific">Actinorugispora endophytica</name>
    <dbReference type="NCBI Taxonomy" id="1605990"/>
    <lineage>
        <taxon>Bacteria</taxon>
        <taxon>Bacillati</taxon>
        <taxon>Actinomycetota</taxon>
        <taxon>Actinomycetes</taxon>
        <taxon>Streptosporangiales</taxon>
        <taxon>Nocardiopsidaceae</taxon>
        <taxon>Actinorugispora</taxon>
    </lineage>
</organism>
<comment type="caution">
    <text evidence="5">The sequence shown here is derived from an EMBL/GenBank/DDBJ whole genome shotgun (WGS) entry which is preliminary data.</text>
</comment>
<dbReference type="InterPro" id="IPR039422">
    <property type="entry name" value="MarR/SlyA-like"/>
</dbReference>
<dbReference type="PROSITE" id="PS01117">
    <property type="entry name" value="HTH_MARR_1"/>
    <property type="match status" value="1"/>
</dbReference>
<keyword evidence="2" id="KW-0238">DNA-binding</keyword>
<dbReference type="InterPro" id="IPR000835">
    <property type="entry name" value="HTH_MarR-typ"/>
</dbReference>
<dbReference type="SUPFAM" id="SSF46785">
    <property type="entry name" value="Winged helix' DNA-binding domain"/>
    <property type="match status" value="1"/>
</dbReference>
<gene>
    <name evidence="5" type="ORF">EV190_11242</name>
</gene>
<dbReference type="PANTHER" id="PTHR33164">
    <property type="entry name" value="TRANSCRIPTIONAL REGULATOR, MARR FAMILY"/>
    <property type="match status" value="1"/>
</dbReference>